<dbReference type="PROSITE" id="PS50937">
    <property type="entry name" value="HTH_MERR_2"/>
    <property type="match status" value="1"/>
</dbReference>
<keyword evidence="1" id="KW-0238">DNA-binding</keyword>
<dbReference type="PANTHER" id="PTHR30204:SF97">
    <property type="entry name" value="MERR FAMILY REGULATORY PROTEIN"/>
    <property type="match status" value="1"/>
</dbReference>
<feature type="domain" description="HTH merR-type" evidence="2">
    <location>
        <begin position="3"/>
        <end position="73"/>
    </location>
</feature>
<dbReference type="InterPro" id="IPR001932">
    <property type="entry name" value="PPM-type_phosphatase-like_dom"/>
</dbReference>
<evidence type="ECO:0000256" key="1">
    <source>
        <dbReference type="ARBA" id="ARBA00023125"/>
    </source>
</evidence>
<evidence type="ECO:0000313" key="5">
    <source>
        <dbReference type="Proteomes" id="UP000294927"/>
    </source>
</evidence>
<name>A0A4R7VD53_9PSEU</name>
<dbReference type="Gene3D" id="3.60.40.10">
    <property type="entry name" value="PPM-type phosphatase domain"/>
    <property type="match status" value="1"/>
</dbReference>
<dbReference type="CDD" id="cd01107">
    <property type="entry name" value="HTH_BmrR"/>
    <property type="match status" value="1"/>
</dbReference>
<dbReference type="EMBL" id="SOCP01000010">
    <property type="protein sequence ID" value="TDV47052.1"/>
    <property type="molecule type" value="Genomic_DNA"/>
</dbReference>
<dbReference type="OrthoDB" id="9801841at2"/>
<sequence length="340" mass="36269">MALLTIGEFARASRLSAKALRLYDELGLLRPAVVDPGNGYRRYAPEQLDQARLVAWLRRVGMPLAEITTVVGLPAGEAAEAVRRYWERVEADTDAKRQLAADLVEYLSGKDSAMSAALAVEYAVRTDRGLVRPANQDHVYAGEQLLAVADGFGDKGYAASQAAIAALGQVGVGDLLNAMDDAARLAGEAVRDMDGSGTTLTALLWSGSRLGLVHIGDSRAYLLRDGELFQITHDDTLVQAMVDEGKLTEAEVASHPDTMLLSRALTGADETPGVEVRDGRAGDRYLLSSDGLHRVVDVDTIKDVLANEEPQQAVDRLVALANAEGGPDNVSCVVAHVIAR</sequence>
<dbReference type="PROSITE" id="PS51746">
    <property type="entry name" value="PPM_2"/>
    <property type="match status" value="1"/>
</dbReference>
<dbReference type="RefSeq" id="WP_133905554.1">
    <property type="nucleotide sequence ID" value="NZ_SOCP01000010.1"/>
</dbReference>
<dbReference type="GO" id="GO:0003677">
    <property type="term" value="F:DNA binding"/>
    <property type="evidence" value="ECO:0007669"/>
    <property type="project" value="UniProtKB-KW"/>
</dbReference>
<gene>
    <name evidence="4" type="ORF">CLV71_110235</name>
</gene>
<evidence type="ECO:0000259" key="3">
    <source>
        <dbReference type="PROSITE" id="PS51746"/>
    </source>
</evidence>
<dbReference type="InterPro" id="IPR009061">
    <property type="entry name" value="DNA-bd_dom_put_sf"/>
</dbReference>
<dbReference type="GO" id="GO:0003700">
    <property type="term" value="F:DNA-binding transcription factor activity"/>
    <property type="evidence" value="ECO:0007669"/>
    <property type="project" value="InterPro"/>
</dbReference>
<feature type="domain" description="PPM-type phosphatase" evidence="3">
    <location>
        <begin position="121"/>
        <end position="337"/>
    </location>
</feature>
<dbReference type="Pfam" id="PF13411">
    <property type="entry name" value="MerR_1"/>
    <property type="match status" value="1"/>
</dbReference>
<dbReference type="AlphaFoldDB" id="A0A4R7VD53"/>
<dbReference type="CDD" id="cd00143">
    <property type="entry name" value="PP2Cc"/>
    <property type="match status" value="1"/>
</dbReference>
<dbReference type="SUPFAM" id="SSF46955">
    <property type="entry name" value="Putative DNA-binding domain"/>
    <property type="match status" value="1"/>
</dbReference>
<dbReference type="SUPFAM" id="SSF81606">
    <property type="entry name" value="PP2C-like"/>
    <property type="match status" value="1"/>
</dbReference>
<dbReference type="SMART" id="SM00422">
    <property type="entry name" value="HTH_MERR"/>
    <property type="match status" value="1"/>
</dbReference>
<dbReference type="Proteomes" id="UP000294927">
    <property type="component" value="Unassembled WGS sequence"/>
</dbReference>
<evidence type="ECO:0000259" key="2">
    <source>
        <dbReference type="PROSITE" id="PS50937"/>
    </source>
</evidence>
<proteinExistence type="predicted"/>
<reference evidence="4 5" key="1">
    <citation type="submission" date="2019-03" db="EMBL/GenBank/DDBJ databases">
        <title>Genomic Encyclopedia of Archaeal and Bacterial Type Strains, Phase II (KMG-II): from individual species to whole genera.</title>
        <authorList>
            <person name="Goeker M."/>
        </authorList>
    </citation>
    <scope>NUCLEOTIDE SEQUENCE [LARGE SCALE GENOMIC DNA]</scope>
    <source>
        <strain evidence="4 5">DSM 45499</strain>
    </source>
</reference>
<dbReference type="InterPro" id="IPR047057">
    <property type="entry name" value="MerR_fam"/>
</dbReference>
<dbReference type="PROSITE" id="PS00552">
    <property type="entry name" value="HTH_MERR_1"/>
    <property type="match status" value="1"/>
</dbReference>
<dbReference type="SMART" id="SM00331">
    <property type="entry name" value="PP2C_SIG"/>
    <property type="match status" value="1"/>
</dbReference>
<comment type="caution">
    <text evidence="4">The sequence shown here is derived from an EMBL/GenBank/DDBJ whole genome shotgun (WGS) entry which is preliminary data.</text>
</comment>
<protein>
    <submittedName>
        <fullName evidence="4">Protein phosphatase</fullName>
    </submittedName>
</protein>
<dbReference type="SMART" id="SM00332">
    <property type="entry name" value="PP2Cc"/>
    <property type="match status" value="1"/>
</dbReference>
<dbReference type="InterPro" id="IPR000551">
    <property type="entry name" value="MerR-type_HTH_dom"/>
</dbReference>
<keyword evidence="5" id="KW-1185">Reference proteome</keyword>
<dbReference type="InterPro" id="IPR036457">
    <property type="entry name" value="PPM-type-like_dom_sf"/>
</dbReference>
<dbReference type="PANTHER" id="PTHR30204">
    <property type="entry name" value="REDOX-CYCLING DRUG-SENSING TRANSCRIPTIONAL ACTIVATOR SOXR"/>
    <property type="match status" value="1"/>
</dbReference>
<organism evidence="4 5">
    <name type="scientific">Actinophytocola oryzae</name>
    <dbReference type="NCBI Taxonomy" id="502181"/>
    <lineage>
        <taxon>Bacteria</taxon>
        <taxon>Bacillati</taxon>
        <taxon>Actinomycetota</taxon>
        <taxon>Actinomycetes</taxon>
        <taxon>Pseudonocardiales</taxon>
        <taxon>Pseudonocardiaceae</taxon>
    </lineage>
</organism>
<evidence type="ECO:0000313" key="4">
    <source>
        <dbReference type="EMBL" id="TDV47052.1"/>
    </source>
</evidence>
<dbReference type="Gene3D" id="1.10.1660.10">
    <property type="match status" value="1"/>
</dbReference>
<accession>A0A4R7VD53</accession>